<dbReference type="AlphaFoldDB" id="A0A348HDB9"/>
<sequence>MDVFSPDFLHHVIQNTEAGSDVDGPFGGVTGKWDERQHQ</sequence>
<gene>
    <name evidence="2" type="ORF">ZBT109_0845</name>
</gene>
<proteinExistence type="predicted"/>
<organism evidence="2 3">
    <name type="scientific">Zymobacter palmae</name>
    <dbReference type="NCBI Taxonomy" id="33074"/>
    <lineage>
        <taxon>Bacteria</taxon>
        <taxon>Pseudomonadati</taxon>
        <taxon>Pseudomonadota</taxon>
        <taxon>Gammaproteobacteria</taxon>
        <taxon>Oceanospirillales</taxon>
        <taxon>Halomonadaceae</taxon>
        <taxon>Zymobacter group</taxon>
        <taxon>Zymobacter</taxon>
    </lineage>
</organism>
<name>A0A348HDB9_9GAMM</name>
<evidence type="ECO:0000313" key="3">
    <source>
        <dbReference type="Proteomes" id="UP000267342"/>
    </source>
</evidence>
<accession>A0A348HDB9</accession>
<evidence type="ECO:0000313" key="2">
    <source>
        <dbReference type="EMBL" id="BBG29621.1"/>
    </source>
</evidence>
<feature type="region of interest" description="Disordered" evidence="1">
    <location>
        <begin position="19"/>
        <end position="39"/>
    </location>
</feature>
<protein>
    <submittedName>
        <fullName evidence="2">Uncharacterized protein</fullName>
    </submittedName>
</protein>
<dbReference type="EMBL" id="AP018933">
    <property type="protein sequence ID" value="BBG29621.1"/>
    <property type="molecule type" value="Genomic_DNA"/>
</dbReference>
<evidence type="ECO:0000256" key="1">
    <source>
        <dbReference type="SAM" id="MobiDB-lite"/>
    </source>
</evidence>
<keyword evidence="3" id="KW-1185">Reference proteome</keyword>
<reference evidence="2 3" key="1">
    <citation type="submission" date="2018-09" db="EMBL/GenBank/DDBJ databases">
        <title>Zymobacter palmae IAM14233 (=T109) whole genome analysis.</title>
        <authorList>
            <person name="Yanase H."/>
        </authorList>
    </citation>
    <scope>NUCLEOTIDE SEQUENCE [LARGE SCALE GENOMIC DNA]</scope>
    <source>
        <strain evidence="2 3">IAM14233</strain>
    </source>
</reference>
<dbReference type="Proteomes" id="UP000267342">
    <property type="component" value="Chromosome"/>
</dbReference>
<dbReference type="KEGG" id="zpl:ZBT109_0845"/>